<dbReference type="PANTHER" id="PTHR11122:SF13">
    <property type="entry name" value="GLUCOSE-6-PHOSPHATE 1-EPIMERASE"/>
    <property type="match status" value="1"/>
</dbReference>
<dbReference type="InterPro" id="IPR008183">
    <property type="entry name" value="Aldose_1/G6P_1-epimerase"/>
</dbReference>
<protein>
    <recommendedName>
        <fullName evidence="3 5">Glucose-6-phosphate 1-epimerase</fullName>
        <ecNumber evidence="3 5">5.1.3.15</ecNumber>
    </recommendedName>
</protein>
<dbReference type="GO" id="GO:0047938">
    <property type="term" value="F:glucose-6-phosphate 1-epimerase activity"/>
    <property type="evidence" value="ECO:0007669"/>
    <property type="project" value="UniProtKB-UniRule"/>
</dbReference>
<accession>A0A1Y1XWI2</accession>
<dbReference type="SUPFAM" id="SSF74650">
    <property type="entry name" value="Galactose mutarotase-like"/>
    <property type="match status" value="1"/>
</dbReference>
<evidence type="ECO:0000256" key="6">
    <source>
        <dbReference type="PIRSR" id="PIRSR016020-2"/>
    </source>
</evidence>
<gene>
    <name evidence="7" type="ORF">K493DRAFT_330958</name>
</gene>
<sequence>MTWSRKAVRIIQAEDGSPDQIVLNHPEGAAATISLYGATVTSWKVKDAERLFVSQKAILNGTKAIRGGIPLVFPNFGKAEAPNPAAGLPQHGFARITRCLNGVQIGPDFRKIWPLTFELVYTVILKADTLETNLTDVSNASVSGLHGYQYTDKVKCIEGKEDRSAIQVNSEVDSVYKNVTSLELKLNHGHGKALFIRKNNLDDAVIWNPWVERANGMADFGDDEYKSMICVECGIVVNPIRLDPDDVWEGGQIVQATLKLEPVASCL</sequence>
<comment type="catalytic activity">
    <reaction evidence="1">
        <text>alpha-D-glucose 6-phosphate = beta-D-glucose 6-phosphate</text>
        <dbReference type="Rhea" id="RHEA:16249"/>
        <dbReference type="ChEBI" id="CHEBI:58225"/>
        <dbReference type="ChEBI" id="CHEBI:58247"/>
        <dbReference type="EC" id="5.1.3.15"/>
    </reaction>
</comment>
<dbReference type="GO" id="GO:0005975">
    <property type="term" value="P:carbohydrate metabolic process"/>
    <property type="evidence" value="ECO:0007669"/>
    <property type="project" value="InterPro"/>
</dbReference>
<dbReference type="Pfam" id="PF01263">
    <property type="entry name" value="Aldose_epim"/>
    <property type="match status" value="2"/>
</dbReference>
<evidence type="ECO:0000313" key="7">
    <source>
        <dbReference type="EMBL" id="ORX90119.1"/>
    </source>
</evidence>
<name>A0A1Y1XWI2_9FUNG</name>
<dbReference type="OrthoDB" id="1659429at2759"/>
<dbReference type="InterPro" id="IPR014718">
    <property type="entry name" value="GH-type_carb-bd"/>
</dbReference>
<feature type="binding site" evidence="6">
    <location>
        <position position="90"/>
    </location>
    <ligand>
        <name>substrate</name>
    </ligand>
</feature>
<evidence type="ECO:0000256" key="3">
    <source>
        <dbReference type="ARBA" id="ARBA00012083"/>
    </source>
</evidence>
<comment type="similarity">
    <text evidence="2 5">Belongs to the glucose-6-phosphate 1-epimerase family.</text>
</comment>
<dbReference type="InParanoid" id="A0A1Y1XWI2"/>
<dbReference type="PIRSF" id="PIRSF016020">
    <property type="entry name" value="PHexose_mutarotase"/>
    <property type="match status" value="1"/>
</dbReference>
<dbReference type="GO" id="GO:0030246">
    <property type="term" value="F:carbohydrate binding"/>
    <property type="evidence" value="ECO:0007669"/>
    <property type="project" value="UniProtKB-UniRule"/>
</dbReference>
<dbReference type="AlphaFoldDB" id="A0A1Y1XWI2"/>
<dbReference type="STRING" id="1314790.A0A1Y1XWI2"/>
<dbReference type="CDD" id="cd09020">
    <property type="entry name" value="D-hex-6-P-epi_like"/>
    <property type="match status" value="1"/>
</dbReference>
<dbReference type="GO" id="GO:0005737">
    <property type="term" value="C:cytoplasm"/>
    <property type="evidence" value="ECO:0007669"/>
    <property type="project" value="TreeGrafter"/>
</dbReference>
<organism evidence="7 8">
    <name type="scientific">Basidiobolus meristosporus CBS 931.73</name>
    <dbReference type="NCBI Taxonomy" id="1314790"/>
    <lineage>
        <taxon>Eukaryota</taxon>
        <taxon>Fungi</taxon>
        <taxon>Fungi incertae sedis</taxon>
        <taxon>Zoopagomycota</taxon>
        <taxon>Entomophthoromycotina</taxon>
        <taxon>Basidiobolomycetes</taxon>
        <taxon>Basidiobolales</taxon>
        <taxon>Basidiobolaceae</taxon>
        <taxon>Basidiobolus</taxon>
    </lineage>
</organism>
<keyword evidence="4 5" id="KW-0413">Isomerase</keyword>
<feature type="binding site" evidence="6">
    <location>
        <position position="95"/>
    </location>
    <ligand>
        <name>substrate</name>
    </ligand>
</feature>
<dbReference type="EC" id="5.1.3.15" evidence="3 5"/>
<evidence type="ECO:0000256" key="2">
    <source>
        <dbReference type="ARBA" id="ARBA00005866"/>
    </source>
</evidence>
<dbReference type="EMBL" id="MCFE01000399">
    <property type="protein sequence ID" value="ORX90119.1"/>
    <property type="molecule type" value="Genomic_DNA"/>
</dbReference>
<dbReference type="Gene3D" id="2.70.98.10">
    <property type="match status" value="2"/>
</dbReference>
<evidence type="ECO:0000256" key="1">
    <source>
        <dbReference type="ARBA" id="ARBA00001096"/>
    </source>
</evidence>
<comment type="caution">
    <text evidence="7">The sequence shown here is derived from an EMBL/GenBank/DDBJ whole genome shotgun (WGS) entry which is preliminary data.</text>
</comment>
<dbReference type="InterPro" id="IPR025532">
    <property type="entry name" value="G6P_1-epimerase"/>
</dbReference>
<dbReference type="Proteomes" id="UP000193498">
    <property type="component" value="Unassembled WGS sequence"/>
</dbReference>
<evidence type="ECO:0000256" key="4">
    <source>
        <dbReference type="ARBA" id="ARBA00023235"/>
    </source>
</evidence>
<evidence type="ECO:0000313" key="8">
    <source>
        <dbReference type="Proteomes" id="UP000193498"/>
    </source>
</evidence>
<proteinExistence type="inferred from homology"/>
<dbReference type="InterPro" id="IPR011013">
    <property type="entry name" value="Gal_mutarotase_sf_dom"/>
</dbReference>
<dbReference type="PANTHER" id="PTHR11122">
    <property type="entry name" value="APOSPORY-ASSOCIATED PROTEIN C-RELATED"/>
    <property type="match status" value="1"/>
</dbReference>
<feature type="binding site" evidence="6">
    <location>
        <position position="66"/>
    </location>
    <ligand>
        <name>substrate</name>
    </ligand>
</feature>
<reference evidence="7 8" key="1">
    <citation type="submission" date="2016-07" db="EMBL/GenBank/DDBJ databases">
        <title>Pervasive Adenine N6-methylation of Active Genes in Fungi.</title>
        <authorList>
            <consortium name="DOE Joint Genome Institute"/>
            <person name="Mondo S.J."/>
            <person name="Dannebaum R.O."/>
            <person name="Kuo R.C."/>
            <person name="Labutti K."/>
            <person name="Haridas S."/>
            <person name="Kuo A."/>
            <person name="Salamov A."/>
            <person name="Ahrendt S.R."/>
            <person name="Lipzen A."/>
            <person name="Sullivan W."/>
            <person name="Andreopoulos W.B."/>
            <person name="Clum A."/>
            <person name="Lindquist E."/>
            <person name="Daum C."/>
            <person name="Ramamoorthy G.K."/>
            <person name="Gryganskyi A."/>
            <person name="Culley D."/>
            <person name="Magnuson J.K."/>
            <person name="James T.Y."/>
            <person name="O'Malley M.A."/>
            <person name="Stajich J.E."/>
            <person name="Spatafora J.W."/>
            <person name="Visel A."/>
            <person name="Grigoriev I.V."/>
        </authorList>
    </citation>
    <scope>NUCLEOTIDE SEQUENCE [LARGE SCALE GENOMIC DNA]</scope>
    <source>
        <strain evidence="7 8">CBS 931.73</strain>
    </source>
</reference>
<comment type="function">
    <text evidence="5">Catalyzes the interconversion between the alpha and beta anomers from at least three hexose 6-phosphate sugars (Glc6P, Gal6P, and Man6P).</text>
</comment>
<evidence type="ECO:0000256" key="5">
    <source>
        <dbReference type="PIRNR" id="PIRNR016020"/>
    </source>
</evidence>
<keyword evidence="8" id="KW-1185">Reference proteome</keyword>